<dbReference type="EMBL" id="AF275348">
    <property type="protein sequence ID" value="AAG27218.1"/>
    <property type="molecule type" value="Genomic_DNA"/>
</dbReference>
<name>Q9E1X5_CHV9D</name>
<dbReference type="Proteomes" id="UP000159358">
    <property type="component" value="Segment"/>
</dbReference>
<sequence length="360" mass="39751">MDMLLPSEIYMPGKSSARILTPCAAERLTNALTLDMGLWKSVLTDSRVKIIRSTAFITSKIAPFIPPPTLDSQHPGVIIATVYITRPRQLNLPQKHFHVIVNFNYEISYCLTALLRIYPIDGMDNVVGATFGEPTALALPECIPDPRADPTPVSNDAYVNLNNYLQAPRLPKNVYACKMLSPGVWWSDEKKRLYVLAMDSQLLGLCPAGWQTRILGAVLGRLLSHSNGCSECYGRKHVGSLLATPTVPNHTESCVCWAPCMWRKAGRRDLKVQGDIGNTQVLFMDAVTSIRIISSNKNPRITSNLSDIISGTNISGMSIPANVSGWQLYMFGESVSRAIINGCALLQRLCHFSYKSNETH</sequence>
<evidence type="ECO:0000256" key="4">
    <source>
        <dbReference type="ARBA" id="ARBA00022921"/>
    </source>
</evidence>
<keyword evidence="1" id="KW-1048">Host nucleus</keyword>
<keyword evidence="2" id="KW-0920">Virion tegument</keyword>
<evidence type="ECO:0000256" key="2">
    <source>
        <dbReference type="ARBA" id="ARBA00022580"/>
    </source>
</evidence>
<protein>
    <submittedName>
        <fullName evidence="6">Uncharacterized protein</fullName>
    </submittedName>
</protein>
<evidence type="ECO:0000313" key="7">
    <source>
        <dbReference type="Proteomes" id="UP000159358"/>
    </source>
</evidence>
<keyword evidence="4" id="KW-0426">Late protein</keyword>
<accession>Q9E1X5</accession>
<organismHost>
    <name type="scientific">Chlorocebus aethiops</name>
    <name type="common">Green monkey</name>
    <name type="synonym">Cercopithecus aethiops</name>
    <dbReference type="NCBI Taxonomy" id="9534"/>
</organismHost>
<evidence type="ECO:0000313" key="6">
    <source>
        <dbReference type="EMBL" id="AAG27218.1"/>
    </source>
</evidence>
<organism evidence="6 7">
    <name type="scientific">Cercopithecine herpesvirus 9 (strain DHV)</name>
    <name type="common">CeHV-9</name>
    <name type="synonym">Simian varicella virus</name>
    <dbReference type="NCBI Taxonomy" id="36348"/>
    <lineage>
        <taxon>Viruses</taxon>
        <taxon>Duplodnaviria</taxon>
        <taxon>Heunggongvirae</taxon>
        <taxon>Peploviricota</taxon>
        <taxon>Herviviricetes</taxon>
        <taxon>Herpesvirales</taxon>
        <taxon>Orthoherpesviridae</taxon>
        <taxon>Alphaherpesvirinae</taxon>
        <taxon>Varicellovirus</taxon>
        <taxon>Varicellovirus cercopithecinealpha9</taxon>
    </lineage>
</organism>
<dbReference type="Pfam" id="PF03044">
    <property type="entry name" value="Herpes_UL16"/>
    <property type="match status" value="1"/>
</dbReference>
<evidence type="ECO:0000256" key="3">
    <source>
        <dbReference type="ARBA" id="ARBA00022844"/>
    </source>
</evidence>
<dbReference type="HAMAP" id="MF_04039">
    <property type="entry name" value="HSV_CEP2"/>
    <property type="match status" value="1"/>
</dbReference>
<dbReference type="KEGG" id="vg:920561"/>
<reference evidence="6 7" key="1">
    <citation type="journal article" date="2001" name="Virology">
        <title>The DNA sequence of the simian varicella virus genome.</title>
        <authorList>
            <person name="Gray W.L."/>
            <person name="Starnes H.B."/>
            <person name="White M.W."/>
            <person name="Mahalingam R."/>
        </authorList>
    </citation>
    <scope>NUCLEOTIDE SEQUENCE [LARGE SCALE GENOMIC DNA]</scope>
</reference>
<keyword evidence="5" id="KW-1035">Host cytoplasm</keyword>
<evidence type="ECO:0000256" key="5">
    <source>
        <dbReference type="ARBA" id="ARBA00023200"/>
    </source>
</evidence>
<keyword evidence="3" id="KW-0946">Virion</keyword>
<dbReference type="RefSeq" id="NP_077459.1">
    <property type="nucleotide sequence ID" value="NC_002686.2"/>
</dbReference>
<evidence type="ECO:0000256" key="1">
    <source>
        <dbReference type="ARBA" id="ARBA00022562"/>
    </source>
</evidence>
<dbReference type="GeneID" id="920561"/>
<dbReference type="GO" id="GO:0044423">
    <property type="term" value="C:virion component"/>
    <property type="evidence" value="ECO:0007669"/>
    <property type="project" value="UniProtKB-KW"/>
</dbReference>
<keyword evidence="7" id="KW-1185">Reference proteome</keyword>
<dbReference type="InterPro" id="IPR004286">
    <property type="entry name" value="Herpes_UL16/UL94"/>
</dbReference>
<proteinExistence type="inferred from homology"/>